<dbReference type="Gene3D" id="3.90.550.10">
    <property type="entry name" value="Spore Coat Polysaccharide Biosynthesis Protein SpsA, Chain A"/>
    <property type="match status" value="1"/>
</dbReference>
<protein>
    <recommendedName>
        <fullName evidence="1 2">Glycosyltransferase 2-like domain-containing protein</fullName>
    </recommendedName>
</protein>
<feature type="domain" description="Glycosyltransferase 2-like" evidence="2">
    <location>
        <begin position="159"/>
        <end position="233"/>
    </location>
</feature>
<feature type="domain" description="Glycosyltransferase 2-like" evidence="1">
    <location>
        <begin position="9"/>
        <end position="132"/>
    </location>
</feature>
<sequence length="275" mass="31975">MFDVCVSLVNTNEREDIERCLASLYADTANISFSLHIVIVDNASTDNIAQLLKEKFSKVQLLRQEKNMGFGASHNRVLKEVDAKYFFILNPDTIFLPAGRIIEKMYAWMEVHPAVGMMGPKVIYPDGSLQLSCYRFPTFLQPIYSRTKLGKSGRGKEIADHFVMKKFDHNSTLPVDWIMGSAMFVRGEAIKKSGVFDERYWMYAEDSDLCRRLWEANWPIYYVHDIVIQHFHRRSSAKVPGIINALVKNKFARVHIMSWCKYFLKWHGNHKYYGK</sequence>
<dbReference type="Pfam" id="PF13632">
    <property type="entry name" value="Glyco_trans_2_3"/>
    <property type="match status" value="1"/>
</dbReference>
<dbReference type="InterPro" id="IPR001173">
    <property type="entry name" value="Glyco_trans_2-like"/>
</dbReference>
<accession>A0A1F6M704</accession>
<reference evidence="3 4" key="1">
    <citation type="journal article" date="2016" name="Nat. Commun.">
        <title>Thousands of microbial genomes shed light on interconnected biogeochemical processes in an aquifer system.</title>
        <authorList>
            <person name="Anantharaman K."/>
            <person name="Brown C.T."/>
            <person name="Hug L.A."/>
            <person name="Sharon I."/>
            <person name="Castelle C.J."/>
            <person name="Probst A.J."/>
            <person name="Thomas B.C."/>
            <person name="Singh A."/>
            <person name="Wilkins M.J."/>
            <person name="Karaoz U."/>
            <person name="Brodie E.L."/>
            <person name="Williams K.H."/>
            <person name="Hubbard S.S."/>
            <person name="Banfield J.F."/>
        </authorList>
    </citation>
    <scope>NUCLEOTIDE SEQUENCE [LARGE SCALE GENOMIC DNA]</scope>
</reference>
<organism evidence="3 4">
    <name type="scientific">Candidatus Magasanikbacteria bacterium RIFCSPHIGHO2_02_FULL_41_13</name>
    <dbReference type="NCBI Taxonomy" id="1798676"/>
    <lineage>
        <taxon>Bacteria</taxon>
        <taxon>Candidatus Magasanikiibacteriota</taxon>
    </lineage>
</organism>
<dbReference type="PANTHER" id="PTHR43179:SF7">
    <property type="entry name" value="RHAMNOSYLTRANSFERASE WBBL"/>
    <property type="match status" value="1"/>
</dbReference>
<dbReference type="InterPro" id="IPR029044">
    <property type="entry name" value="Nucleotide-diphossugar_trans"/>
</dbReference>
<evidence type="ECO:0000313" key="4">
    <source>
        <dbReference type="Proteomes" id="UP000178742"/>
    </source>
</evidence>
<dbReference type="EMBL" id="MFPX01000003">
    <property type="protein sequence ID" value="OGH67370.1"/>
    <property type="molecule type" value="Genomic_DNA"/>
</dbReference>
<dbReference type="STRING" id="1798676.A3B90_01630"/>
<dbReference type="CDD" id="cd04186">
    <property type="entry name" value="GT_2_like_c"/>
    <property type="match status" value="1"/>
</dbReference>
<proteinExistence type="predicted"/>
<evidence type="ECO:0000259" key="1">
    <source>
        <dbReference type="Pfam" id="PF00535"/>
    </source>
</evidence>
<evidence type="ECO:0000313" key="3">
    <source>
        <dbReference type="EMBL" id="OGH67370.1"/>
    </source>
</evidence>
<comment type="caution">
    <text evidence="3">The sequence shown here is derived from an EMBL/GenBank/DDBJ whole genome shotgun (WGS) entry which is preliminary data.</text>
</comment>
<gene>
    <name evidence="3" type="ORF">A3B90_01630</name>
</gene>
<name>A0A1F6M704_9BACT</name>
<dbReference type="PANTHER" id="PTHR43179">
    <property type="entry name" value="RHAMNOSYLTRANSFERASE WBBL"/>
    <property type="match status" value="1"/>
</dbReference>
<dbReference type="AlphaFoldDB" id="A0A1F6M704"/>
<evidence type="ECO:0000259" key="2">
    <source>
        <dbReference type="Pfam" id="PF13632"/>
    </source>
</evidence>
<dbReference type="SUPFAM" id="SSF53448">
    <property type="entry name" value="Nucleotide-diphospho-sugar transferases"/>
    <property type="match status" value="1"/>
</dbReference>
<dbReference type="Pfam" id="PF00535">
    <property type="entry name" value="Glycos_transf_2"/>
    <property type="match status" value="1"/>
</dbReference>
<dbReference type="Proteomes" id="UP000178742">
    <property type="component" value="Unassembled WGS sequence"/>
</dbReference>